<dbReference type="PATRIC" id="fig|1122241.3.peg.1758"/>
<organism evidence="3 4">
    <name type="scientific">Moorella mulderi DSM 14980</name>
    <dbReference type="NCBI Taxonomy" id="1122241"/>
    <lineage>
        <taxon>Bacteria</taxon>
        <taxon>Bacillati</taxon>
        <taxon>Bacillota</taxon>
        <taxon>Clostridia</taxon>
        <taxon>Neomoorellales</taxon>
        <taxon>Neomoorellaceae</taxon>
        <taxon>Neomoorella</taxon>
    </lineage>
</organism>
<dbReference type="PANTHER" id="PTHR34039">
    <property type="entry name" value="UPF0102 PROTEIN YRAN"/>
    <property type="match status" value="1"/>
</dbReference>
<name>A0A151AX21_9FIRM</name>
<dbReference type="InterPro" id="IPR003509">
    <property type="entry name" value="UPF0102_YraN-like"/>
</dbReference>
<dbReference type="Gene3D" id="3.40.1350.10">
    <property type="match status" value="1"/>
</dbReference>
<dbReference type="Proteomes" id="UP000075670">
    <property type="component" value="Unassembled WGS sequence"/>
</dbReference>
<dbReference type="Pfam" id="PF02021">
    <property type="entry name" value="UPF0102"/>
    <property type="match status" value="1"/>
</dbReference>
<dbReference type="InterPro" id="IPR011335">
    <property type="entry name" value="Restrct_endonuc-II-like"/>
</dbReference>
<dbReference type="NCBIfam" id="NF009154">
    <property type="entry name" value="PRK12497.3-3"/>
    <property type="match status" value="1"/>
</dbReference>
<evidence type="ECO:0000256" key="2">
    <source>
        <dbReference type="HAMAP-Rule" id="MF_00048"/>
    </source>
</evidence>
<evidence type="ECO:0000256" key="1">
    <source>
        <dbReference type="ARBA" id="ARBA00006738"/>
    </source>
</evidence>
<reference evidence="3 4" key="1">
    <citation type="submission" date="2016-02" db="EMBL/GenBank/DDBJ databases">
        <title>Genome sequence of Moorella mulderi DSM 14980.</title>
        <authorList>
            <person name="Poehlein A."/>
            <person name="Daniel R."/>
        </authorList>
    </citation>
    <scope>NUCLEOTIDE SEQUENCE [LARGE SCALE GENOMIC DNA]</scope>
    <source>
        <strain evidence="3 4">DSM 14980</strain>
    </source>
</reference>
<evidence type="ECO:0000313" key="4">
    <source>
        <dbReference type="Proteomes" id="UP000075670"/>
    </source>
</evidence>
<keyword evidence="4" id="KW-1185">Reference proteome</keyword>
<dbReference type="GO" id="GO:0003676">
    <property type="term" value="F:nucleic acid binding"/>
    <property type="evidence" value="ECO:0007669"/>
    <property type="project" value="InterPro"/>
</dbReference>
<dbReference type="RefSeq" id="WP_062283876.1">
    <property type="nucleotide sequence ID" value="NZ_LTBC01000005.1"/>
</dbReference>
<proteinExistence type="inferred from homology"/>
<dbReference type="OrthoDB" id="9802516at2"/>
<accession>A0A151AX21</accession>
<dbReference type="InterPro" id="IPR011856">
    <property type="entry name" value="tRNA_endonuc-like_dom_sf"/>
</dbReference>
<dbReference type="NCBIfam" id="TIGR00252">
    <property type="entry name" value="YraN family protein"/>
    <property type="match status" value="1"/>
</dbReference>
<comment type="similarity">
    <text evidence="1 2">Belongs to the UPF0102 family.</text>
</comment>
<gene>
    <name evidence="3" type="ORF">MOMUL_16680</name>
</gene>
<protein>
    <recommendedName>
        <fullName evidence="2">UPF0102 protein MOMUL_16680</fullName>
    </recommendedName>
</protein>
<sequence length="120" mass="13866">MTMARRRRGQRGEAAAAAYLERYGYRLLARNYRCPLGEIDIIAADGEEVVFVEVRTRSSGTFGTPQESVDVRKQLRLRRLANYYLSRHGLSNRPCRFDVVAVWLDRQERVTEIEVIKGAF</sequence>
<dbReference type="HAMAP" id="MF_00048">
    <property type="entry name" value="UPF0102"/>
    <property type="match status" value="1"/>
</dbReference>
<dbReference type="PANTHER" id="PTHR34039:SF1">
    <property type="entry name" value="UPF0102 PROTEIN YRAN"/>
    <property type="match status" value="1"/>
</dbReference>
<dbReference type="CDD" id="cd20736">
    <property type="entry name" value="PoNe_Nuclease"/>
    <property type="match status" value="1"/>
</dbReference>
<dbReference type="SUPFAM" id="SSF52980">
    <property type="entry name" value="Restriction endonuclease-like"/>
    <property type="match status" value="1"/>
</dbReference>
<comment type="caution">
    <text evidence="3">The sequence shown here is derived from an EMBL/GenBank/DDBJ whole genome shotgun (WGS) entry which is preliminary data.</text>
</comment>
<evidence type="ECO:0000313" key="3">
    <source>
        <dbReference type="EMBL" id="KYH32093.1"/>
    </source>
</evidence>
<dbReference type="AlphaFoldDB" id="A0A151AX21"/>
<dbReference type="NCBIfam" id="NF009150">
    <property type="entry name" value="PRK12497.1-3"/>
    <property type="match status" value="1"/>
</dbReference>
<dbReference type="EMBL" id="LTBC01000005">
    <property type="protein sequence ID" value="KYH32093.1"/>
    <property type="molecule type" value="Genomic_DNA"/>
</dbReference>